<dbReference type="Proteomes" id="UP000805614">
    <property type="component" value="Unassembled WGS sequence"/>
</dbReference>
<name>A0ABR7LVN4_9ACTN</name>
<dbReference type="EMBL" id="JABVEC010000021">
    <property type="protein sequence ID" value="MBC6468810.1"/>
    <property type="molecule type" value="Genomic_DNA"/>
</dbReference>
<gene>
    <name evidence="2" type="ORF">HKK74_25425</name>
</gene>
<evidence type="ECO:0008006" key="4">
    <source>
        <dbReference type="Google" id="ProtNLM"/>
    </source>
</evidence>
<feature type="chain" id="PRO_5047288412" description="Peptidase inhibitor family I36" evidence="1">
    <location>
        <begin position="34"/>
        <end position="131"/>
    </location>
</feature>
<organism evidence="2 3">
    <name type="scientific">Actinomadura alba</name>
    <dbReference type="NCBI Taxonomy" id="406431"/>
    <lineage>
        <taxon>Bacteria</taxon>
        <taxon>Bacillati</taxon>
        <taxon>Actinomycetota</taxon>
        <taxon>Actinomycetes</taxon>
        <taxon>Streptosporangiales</taxon>
        <taxon>Thermomonosporaceae</taxon>
        <taxon>Actinomadura</taxon>
    </lineage>
</organism>
<proteinExistence type="predicted"/>
<evidence type="ECO:0000256" key="1">
    <source>
        <dbReference type="SAM" id="SignalP"/>
    </source>
</evidence>
<keyword evidence="3" id="KW-1185">Reference proteome</keyword>
<comment type="caution">
    <text evidence="2">The sequence shown here is derived from an EMBL/GenBank/DDBJ whole genome shotgun (WGS) entry which is preliminary data.</text>
</comment>
<evidence type="ECO:0000313" key="2">
    <source>
        <dbReference type="EMBL" id="MBC6468810.1"/>
    </source>
</evidence>
<protein>
    <recommendedName>
        <fullName evidence="4">Peptidase inhibitor family I36</fullName>
    </recommendedName>
</protein>
<feature type="signal peptide" evidence="1">
    <location>
        <begin position="1"/>
        <end position="33"/>
    </location>
</feature>
<keyword evidence="1" id="KW-0732">Signal</keyword>
<accession>A0ABR7LVN4</accession>
<dbReference type="RefSeq" id="WP_187245854.1">
    <property type="nucleotide sequence ID" value="NZ_JABVEC010000021.1"/>
</dbReference>
<sequence>MPLPVGRALSKAAIIIVASLGALTAALGSAAIADSTSGNYGAECSSSYYCVWTNTYDTGNKASFRYDNPRWSETQYSFITLDDSSSYNETSGGNSVWLVTQMGHYCSRPFAYWRVHNPINAGYGNYWTSSC</sequence>
<reference evidence="2 3" key="1">
    <citation type="submission" date="2020-06" db="EMBL/GenBank/DDBJ databases">
        <title>Actinomadura xiongansis sp. nov., isolated from soil of Baiyangdian.</title>
        <authorList>
            <person name="Zhang X."/>
        </authorList>
    </citation>
    <scope>NUCLEOTIDE SEQUENCE [LARGE SCALE GENOMIC DNA]</scope>
    <source>
        <strain evidence="2 3">HBUM206468</strain>
    </source>
</reference>
<evidence type="ECO:0000313" key="3">
    <source>
        <dbReference type="Proteomes" id="UP000805614"/>
    </source>
</evidence>